<organism evidence="4 5">
    <name type="scientific">Aceticella autotrophica</name>
    <dbReference type="NCBI Taxonomy" id="2755338"/>
    <lineage>
        <taxon>Bacteria</taxon>
        <taxon>Bacillati</taxon>
        <taxon>Bacillota</taxon>
        <taxon>Clostridia</taxon>
        <taxon>Thermoanaerobacterales</taxon>
        <taxon>Thermoanaerobacteraceae</taxon>
        <taxon>Aceticella</taxon>
    </lineage>
</organism>
<dbReference type="GO" id="GO:0046872">
    <property type="term" value="F:metal ion binding"/>
    <property type="evidence" value="ECO:0007669"/>
    <property type="project" value="UniProtKB-KW"/>
</dbReference>
<evidence type="ECO:0000313" key="5">
    <source>
        <dbReference type="Proteomes" id="UP000671913"/>
    </source>
</evidence>
<dbReference type="AlphaFoldDB" id="A0A975G9W1"/>
<dbReference type="InterPro" id="IPR029052">
    <property type="entry name" value="Metallo-depent_PP-like"/>
</dbReference>
<dbReference type="EC" id="3.1.4.-" evidence="2"/>
<dbReference type="CDD" id="cd00841">
    <property type="entry name" value="MPP_YfcE"/>
    <property type="match status" value="1"/>
</dbReference>
<evidence type="ECO:0000259" key="3">
    <source>
        <dbReference type="Pfam" id="PF12850"/>
    </source>
</evidence>
<comment type="similarity">
    <text evidence="1 2">Belongs to the metallophosphoesterase superfamily. YfcE family.</text>
</comment>
<dbReference type="InterPro" id="IPR024654">
    <property type="entry name" value="Calcineurin-like_PHP_lpxH"/>
</dbReference>
<dbReference type="NCBIfam" id="TIGR00040">
    <property type="entry name" value="yfcE"/>
    <property type="match status" value="1"/>
</dbReference>
<sequence>MKLFVVSDTHGILKYVRNYLKQVDDIDYIIHLGDYYTDAETLSKEFNIPTKYVYGNCDFTDKDKTDKIIEICGKKILLTHGHRYHVKFEKDTIIIKAKESKVDAVFFGHTHIPMISKHGHILLLNPGSASMPRGGSNRSAAVVSIENNEIIPQIINLDEIN</sequence>
<dbReference type="RefSeq" id="WP_284679606.1">
    <property type="nucleotide sequence ID" value="NZ_CP060096.1"/>
</dbReference>
<evidence type="ECO:0000256" key="1">
    <source>
        <dbReference type="ARBA" id="ARBA00008950"/>
    </source>
</evidence>
<reference evidence="4" key="1">
    <citation type="submission" date="2020-08" db="EMBL/GenBank/DDBJ databases">
        <title>Genomic insights into the carbon and energy metabolism of the first obligate autotrophic acetogenic bacterium Aceticella autotrophica gen. nov., sp. nov.</title>
        <authorList>
            <person name="Toshchakov S.V."/>
            <person name="Elcheninov A.G."/>
            <person name="Kublanov I.V."/>
            <person name="Frolov E.N."/>
            <person name="Lebedinsky A.V."/>
        </authorList>
    </citation>
    <scope>NUCLEOTIDE SEQUENCE</scope>
    <source>
        <strain evidence="4">3443-3Ac</strain>
    </source>
</reference>
<feature type="domain" description="Calcineurin-like phosphoesterase" evidence="3">
    <location>
        <begin position="1"/>
        <end position="147"/>
    </location>
</feature>
<dbReference type="Pfam" id="PF12850">
    <property type="entry name" value="Metallophos_2"/>
    <property type="match status" value="1"/>
</dbReference>
<gene>
    <name evidence="4" type="ORF">ACETAC_08590</name>
</gene>
<dbReference type="SUPFAM" id="SSF56300">
    <property type="entry name" value="Metallo-dependent phosphatases"/>
    <property type="match status" value="1"/>
</dbReference>
<name>A0A975G9W1_9THEO</name>
<dbReference type="Gene3D" id="3.60.21.10">
    <property type="match status" value="1"/>
</dbReference>
<evidence type="ECO:0000256" key="2">
    <source>
        <dbReference type="RuleBase" id="RU362039"/>
    </source>
</evidence>
<keyword evidence="5" id="KW-1185">Reference proteome</keyword>
<accession>A0A975G9W1</accession>
<evidence type="ECO:0000313" key="4">
    <source>
        <dbReference type="EMBL" id="QSZ26918.1"/>
    </source>
</evidence>
<dbReference type="GO" id="GO:0016787">
    <property type="term" value="F:hydrolase activity"/>
    <property type="evidence" value="ECO:0007669"/>
    <property type="project" value="UniProtKB-UniRule"/>
</dbReference>
<proteinExistence type="inferred from homology"/>
<comment type="cofactor">
    <cofactor evidence="2">
        <name>a divalent metal cation</name>
        <dbReference type="ChEBI" id="CHEBI:60240"/>
    </cofactor>
</comment>
<dbReference type="Proteomes" id="UP000671913">
    <property type="component" value="Chromosome"/>
</dbReference>
<protein>
    <recommendedName>
        <fullName evidence="2">Phosphoesterase</fullName>
        <ecNumber evidence="2">3.1.4.-</ecNumber>
    </recommendedName>
</protein>
<dbReference type="KEGG" id="aaut:ACETAC_08590"/>
<dbReference type="EMBL" id="CP060096">
    <property type="protein sequence ID" value="QSZ26918.1"/>
    <property type="molecule type" value="Genomic_DNA"/>
</dbReference>
<keyword evidence="2" id="KW-0479">Metal-binding</keyword>
<dbReference type="InterPro" id="IPR000979">
    <property type="entry name" value="Phosphodiesterase_MJ0936/Vps29"/>
</dbReference>
<dbReference type="InterPro" id="IPR041802">
    <property type="entry name" value="MPP_YfcE"/>
</dbReference>
<dbReference type="PANTHER" id="PTHR11124">
    <property type="entry name" value="VACUOLAR SORTING PROTEIN VPS29"/>
    <property type="match status" value="1"/>
</dbReference>